<dbReference type="InterPro" id="IPR008844">
    <property type="entry name" value="Spore_GerAC-like"/>
</dbReference>
<dbReference type="Pfam" id="PF05504">
    <property type="entry name" value="Spore_GerAC"/>
    <property type="match status" value="1"/>
</dbReference>
<feature type="domain" description="Spore germination GerAC-like C-terminal" evidence="8">
    <location>
        <begin position="220"/>
        <end position="383"/>
    </location>
</feature>
<dbReference type="Gene3D" id="3.30.300.210">
    <property type="entry name" value="Nutrient germinant receptor protein C, domain 3"/>
    <property type="match status" value="1"/>
</dbReference>
<gene>
    <name evidence="10" type="ORF">HSX42_12540</name>
</gene>
<evidence type="ECO:0000256" key="2">
    <source>
        <dbReference type="ARBA" id="ARBA00007886"/>
    </source>
</evidence>
<reference evidence="10 11" key="1">
    <citation type="submission" date="2023-08" db="EMBL/GenBank/DDBJ databases">
        <title>Complete genome sequence of Geobacillus thermodenitrificans K1041, a genetically tractable strain representative of the genus Geobacillus.</title>
        <authorList>
            <person name="Kani S."/>
            <person name="Suzuki H."/>
        </authorList>
    </citation>
    <scope>NUCLEOTIDE SEQUENCE [LARGE SCALE GENOMIC DNA]</scope>
    <source>
        <strain evidence="10 11">K1041</strain>
    </source>
</reference>
<keyword evidence="6" id="KW-0564">Palmitate</keyword>
<dbReference type="GeneID" id="87623740"/>
<dbReference type="PROSITE" id="PS51257">
    <property type="entry name" value="PROKAR_LIPOPROTEIN"/>
    <property type="match status" value="1"/>
</dbReference>
<evidence type="ECO:0000256" key="6">
    <source>
        <dbReference type="ARBA" id="ARBA00023139"/>
    </source>
</evidence>
<dbReference type="PANTHER" id="PTHR35789:SF1">
    <property type="entry name" value="SPORE GERMINATION PROTEIN B3"/>
    <property type="match status" value="1"/>
</dbReference>
<organism evidence="10 11">
    <name type="scientific">Geobacillus thermodenitrificans</name>
    <dbReference type="NCBI Taxonomy" id="33940"/>
    <lineage>
        <taxon>Bacteria</taxon>
        <taxon>Bacillati</taxon>
        <taxon>Bacillota</taxon>
        <taxon>Bacilli</taxon>
        <taxon>Bacillales</taxon>
        <taxon>Anoxybacillaceae</taxon>
        <taxon>Geobacillus</taxon>
    </lineage>
</organism>
<keyword evidence="4" id="KW-0732">Signal</keyword>
<keyword evidence="5" id="KW-0472">Membrane</keyword>
<dbReference type="Proteomes" id="UP001297580">
    <property type="component" value="Chromosome"/>
</dbReference>
<dbReference type="InterPro" id="IPR057336">
    <property type="entry name" value="GerAC_N"/>
</dbReference>
<proteinExistence type="inferred from homology"/>
<dbReference type="InterPro" id="IPR046953">
    <property type="entry name" value="Spore_GerAC-like_C"/>
</dbReference>
<dbReference type="EMBL" id="CP133461">
    <property type="protein sequence ID" value="WMV75101.1"/>
    <property type="molecule type" value="Genomic_DNA"/>
</dbReference>
<accession>A0ABY9QA69</accession>
<feature type="domain" description="Spore germination protein N-terminal" evidence="9">
    <location>
        <begin position="28"/>
        <end position="200"/>
    </location>
</feature>
<evidence type="ECO:0000313" key="10">
    <source>
        <dbReference type="EMBL" id="WMV75101.1"/>
    </source>
</evidence>
<keyword evidence="3" id="KW-0309">Germination</keyword>
<evidence type="ECO:0000259" key="9">
    <source>
        <dbReference type="Pfam" id="PF25198"/>
    </source>
</evidence>
<dbReference type="RefSeq" id="WP_216367089.1">
    <property type="nucleotide sequence ID" value="NZ_CP017694.1"/>
</dbReference>
<dbReference type="Pfam" id="PF25198">
    <property type="entry name" value="Spore_GerAC_N"/>
    <property type="match status" value="1"/>
</dbReference>
<keyword evidence="7" id="KW-0449">Lipoprotein</keyword>
<evidence type="ECO:0000313" key="11">
    <source>
        <dbReference type="Proteomes" id="UP001297580"/>
    </source>
</evidence>
<sequence>MAIGKKVRRALVFLLVSINVVILGGCWDREEINDIAIVLGIGIDRVKNGNIRLTVEIAVPRVIGSGQMGGTGGDKEETIIRSGTGVTIADAIAQLQERLPRRLFWGHMKIVIFGEQAAKVGIREHLDFLIRHPQTRTRCNVFVGKGSAKSMLELIPPIEQSASEVLREMAESRTLMRKTAKETLQTLNSEAETVLLPMVKVLPPPKGKKEIETIPFIYSTAVFKKDRMIGQIDDYITRGVLWIRDEIKLAHVTARVPGERGNITSRMIRAHTDITPKHEKGRWKIIVNVTSEHDIILNGTKLDLLSERNIQRIETELEKDIKRRMRSALDQLQKDMKVDVFGFADAIHKKYPSRWRHLKKRWNDVFPDLPVELNITVKVRRPGMNFPPQGVPEQEVKE</sequence>
<comment type="similarity">
    <text evidence="2">Belongs to the GerABKC lipoprotein family.</text>
</comment>
<evidence type="ECO:0000256" key="4">
    <source>
        <dbReference type="ARBA" id="ARBA00022729"/>
    </source>
</evidence>
<name>A0ABY9QA69_GEOTD</name>
<comment type="subcellular location">
    <subcellularLocation>
        <location evidence="1">Membrane</location>
        <topology evidence="1">Lipid-anchor</topology>
    </subcellularLocation>
</comment>
<dbReference type="NCBIfam" id="TIGR02887">
    <property type="entry name" value="spore_ger_x_C"/>
    <property type="match status" value="1"/>
</dbReference>
<dbReference type="Gene3D" id="6.20.190.10">
    <property type="entry name" value="Nutrient germinant receptor protein C, domain 1"/>
    <property type="match status" value="1"/>
</dbReference>
<keyword evidence="11" id="KW-1185">Reference proteome</keyword>
<protein>
    <submittedName>
        <fullName evidence="10">Ger(X)C family spore germination protein</fullName>
    </submittedName>
</protein>
<evidence type="ECO:0000256" key="5">
    <source>
        <dbReference type="ARBA" id="ARBA00023136"/>
    </source>
</evidence>
<evidence type="ECO:0000256" key="3">
    <source>
        <dbReference type="ARBA" id="ARBA00022544"/>
    </source>
</evidence>
<evidence type="ECO:0000256" key="1">
    <source>
        <dbReference type="ARBA" id="ARBA00004635"/>
    </source>
</evidence>
<evidence type="ECO:0000256" key="7">
    <source>
        <dbReference type="ARBA" id="ARBA00023288"/>
    </source>
</evidence>
<dbReference type="PANTHER" id="PTHR35789">
    <property type="entry name" value="SPORE GERMINATION PROTEIN B3"/>
    <property type="match status" value="1"/>
</dbReference>
<evidence type="ECO:0000259" key="8">
    <source>
        <dbReference type="Pfam" id="PF05504"/>
    </source>
</evidence>
<dbReference type="InterPro" id="IPR038501">
    <property type="entry name" value="Spore_GerAC_C_sf"/>
</dbReference>